<dbReference type="Proteomes" id="UP000193487">
    <property type="component" value="Unassembled WGS sequence"/>
</dbReference>
<comment type="caution">
    <text evidence="3">The sequence shown here is derived from an EMBL/GenBank/DDBJ whole genome shotgun (WGS) entry which is preliminary data.</text>
</comment>
<dbReference type="SUPFAM" id="SSF89447">
    <property type="entry name" value="AbrB/MazE/MraZ-like"/>
    <property type="match status" value="1"/>
</dbReference>
<evidence type="ECO:0000259" key="2">
    <source>
        <dbReference type="PROSITE" id="PS51740"/>
    </source>
</evidence>
<dbReference type="RefSeq" id="WP_057003547.1">
    <property type="nucleotide sequence ID" value="NZ_LLXQ01000073.1"/>
</dbReference>
<dbReference type="NCBIfam" id="TIGR01439">
    <property type="entry name" value="lp_hng_hel_AbrB"/>
    <property type="match status" value="1"/>
</dbReference>
<protein>
    <submittedName>
        <fullName evidence="3">Antitoxin</fullName>
    </submittedName>
</protein>
<gene>
    <name evidence="3" type="ORF">AWC14_06025</name>
</gene>
<name>A0A1X1XVF8_9MYCO</name>
<dbReference type="AlphaFoldDB" id="A0A1X1XVF8"/>
<evidence type="ECO:0000256" key="1">
    <source>
        <dbReference type="PROSITE-ProRule" id="PRU01076"/>
    </source>
</evidence>
<feature type="domain" description="SpoVT-AbrB" evidence="2">
    <location>
        <begin position="1"/>
        <end position="45"/>
    </location>
</feature>
<evidence type="ECO:0000313" key="4">
    <source>
        <dbReference type="Proteomes" id="UP000193487"/>
    </source>
</evidence>
<keyword evidence="4" id="KW-1185">Reference proteome</keyword>
<dbReference type="Gene3D" id="2.10.260.10">
    <property type="match status" value="1"/>
</dbReference>
<dbReference type="Pfam" id="PF04014">
    <property type="entry name" value="MazE_antitoxin"/>
    <property type="match status" value="1"/>
</dbReference>
<sequence>MRATIDPSGRLVIPKPIRDRLGLRGNEEMEITERDGRIEIELAPTDVELVREGSVLVARPQRPLPPLTDEIVRETLERVRR</sequence>
<dbReference type="OrthoDB" id="33406at2"/>
<dbReference type="SMART" id="SM00966">
    <property type="entry name" value="SpoVT_AbrB"/>
    <property type="match status" value="1"/>
</dbReference>
<organism evidence="3 4">
    <name type="scientific">Mycobacterium kyorinense</name>
    <dbReference type="NCBI Taxonomy" id="487514"/>
    <lineage>
        <taxon>Bacteria</taxon>
        <taxon>Bacillati</taxon>
        <taxon>Actinomycetota</taxon>
        <taxon>Actinomycetes</taxon>
        <taxon>Mycobacteriales</taxon>
        <taxon>Mycobacteriaceae</taxon>
        <taxon>Mycobacterium</taxon>
    </lineage>
</organism>
<dbReference type="EMBL" id="LQPE01000129">
    <property type="protein sequence ID" value="ORW02754.1"/>
    <property type="molecule type" value="Genomic_DNA"/>
</dbReference>
<accession>A0A1X1XVF8</accession>
<reference evidence="3 4" key="1">
    <citation type="submission" date="2016-01" db="EMBL/GenBank/DDBJ databases">
        <title>The new phylogeny of the genus Mycobacterium.</title>
        <authorList>
            <person name="Tarcisio F."/>
            <person name="Conor M."/>
            <person name="Antonella G."/>
            <person name="Elisabetta G."/>
            <person name="Giulia F.S."/>
            <person name="Sara T."/>
            <person name="Anna F."/>
            <person name="Clotilde B."/>
            <person name="Roberto B."/>
            <person name="Veronica D.S."/>
            <person name="Fabio R."/>
            <person name="Monica P."/>
            <person name="Olivier J."/>
            <person name="Enrico T."/>
            <person name="Nicola S."/>
        </authorList>
    </citation>
    <scope>NUCLEOTIDE SEQUENCE [LARGE SCALE GENOMIC DNA]</scope>
    <source>
        <strain evidence="3 4">DSM 45166</strain>
    </source>
</reference>
<dbReference type="GO" id="GO:0003677">
    <property type="term" value="F:DNA binding"/>
    <property type="evidence" value="ECO:0007669"/>
    <property type="project" value="UniProtKB-UniRule"/>
</dbReference>
<dbReference type="InterPro" id="IPR007159">
    <property type="entry name" value="SpoVT-AbrB_dom"/>
</dbReference>
<evidence type="ECO:0000313" key="3">
    <source>
        <dbReference type="EMBL" id="ORW02754.1"/>
    </source>
</evidence>
<dbReference type="InterPro" id="IPR037914">
    <property type="entry name" value="SpoVT-AbrB_sf"/>
</dbReference>
<proteinExistence type="predicted"/>
<dbReference type="PROSITE" id="PS51740">
    <property type="entry name" value="SPOVT_ABRB"/>
    <property type="match status" value="1"/>
</dbReference>
<keyword evidence="1" id="KW-0238">DNA-binding</keyword>